<gene>
    <name evidence="1" type="ORF">RWH45_05980</name>
</gene>
<name>A0ABU3T5W8_9MICO</name>
<sequence length="46" mass="4655">MLDVVFLAVTAALFALVALVAKGVEKLGPEARSSSARPAGRGGDRS</sequence>
<dbReference type="RefSeq" id="WP_315993964.1">
    <property type="nucleotide sequence ID" value="NZ_JAWDIS010000001.1"/>
</dbReference>
<proteinExistence type="predicted"/>
<dbReference type="EMBL" id="JAWDIS010000001">
    <property type="protein sequence ID" value="MDU0366755.1"/>
    <property type="molecule type" value="Genomic_DNA"/>
</dbReference>
<reference evidence="1 2" key="1">
    <citation type="submission" date="2023-09" db="EMBL/GenBank/DDBJ databases">
        <title>Microbacterium fusihabitans sp. nov., Microbacterium phycihabitans sp. nov., and Microbacterium cervinum sp. nov., isolated from dried seaweeds of beach.</title>
        <authorList>
            <person name="Lee S.D."/>
        </authorList>
    </citation>
    <scope>NUCLEOTIDE SEQUENCE [LARGE SCALE GENOMIC DNA]</scope>
    <source>
        <strain evidence="1 2">KSW4-17</strain>
    </source>
</reference>
<keyword evidence="2" id="KW-1185">Reference proteome</keyword>
<dbReference type="Proteomes" id="UP001263371">
    <property type="component" value="Unassembled WGS sequence"/>
</dbReference>
<evidence type="ECO:0000313" key="2">
    <source>
        <dbReference type="Proteomes" id="UP001263371"/>
    </source>
</evidence>
<accession>A0ABU3T5W8</accession>
<comment type="caution">
    <text evidence="1">The sequence shown here is derived from an EMBL/GenBank/DDBJ whole genome shotgun (WGS) entry which is preliminary data.</text>
</comment>
<protein>
    <submittedName>
        <fullName evidence="1">Uncharacterized protein</fullName>
    </submittedName>
</protein>
<evidence type="ECO:0000313" key="1">
    <source>
        <dbReference type="EMBL" id="MDU0366755.1"/>
    </source>
</evidence>
<organism evidence="1 2">
    <name type="scientific">Microbacterium galbum</name>
    <dbReference type="NCBI Taxonomy" id="3075994"/>
    <lineage>
        <taxon>Bacteria</taxon>
        <taxon>Bacillati</taxon>
        <taxon>Actinomycetota</taxon>
        <taxon>Actinomycetes</taxon>
        <taxon>Micrococcales</taxon>
        <taxon>Microbacteriaceae</taxon>
        <taxon>Microbacterium</taxon>
    </lineage>
</organism>